<dbReference type="EMBL" id="CP116346">
    <property type="protein sequence ID" value="WIT12241.1"/>
    <property type="molecule type" value="Genomic_DNA"/>
</dbReference>
<name>A0AA95NJV1_9BURK</name>
<dbReference type="Pfam" id="PF07589">
    <property type="entry name" value="PEP-CTERM"/>
    <property type="match status" value="1"/>
</dbReference>
<dbReference type="RefSeq" id="WP_285233334.1">
    <property type="nucleotide sequence ID" value="NZ_CP116346.1"/>
</dbReference>
<keyword evidence="1" id="KW-0732">Signal</keyword>
<dbReference type="InterPro" id="IPR013424">
    <property type="entry name" value="Ice-binding_C"/>
</dbReference>
<sequence>MNAYSKTLIATLALAGAAGAQALGNVSIEYVSTSGVELSTTLTDEFLSGAMQYTAGGQSFAAFCIELAQTHAPSALGSQIYTASSFGGATGVLLQGLFSSNYGSVSSDFQKAAFQTAIWEITHEKTAALDVNAGTFQFGWTSTGSTADDSALASLANKYLSDAQGYQGDAKYTLTRLSNPTYQDLVTVSSVPEPGSYLLMATGLMAVGFMARRRQGR</sequence>
<dbReference type="AlphaFoldDB" id="A0AA95NJV1"/>
<evidence type="ECO:0000256" key="1">
    <source>
        <dbReference type="SAM" id="SignalP"/>
    </source>
</evidence>
<dbReference type="KEGG" id="pais:PFX98_01160"/>
<organism evidence="3 4">
    <name type="scientific">Paucibacter sediminis</name>
    <dbReference type="NCBI Taxonomy" id="3019553"/>
    <lineage>
        <taxon>Bacteria</taxon>
        <taxon>Pseudomonadati</taxon>
        <taxon>Pseudomonadota</taxon>
        <taxon>Betaproteobacteria</taxon>
        <taxon>Burkholderiales</taxon>
        <taxon>Sphaerotilaceae</taxon>
        <taxon>Roseateles</taxon>
    </lineage>
</organism>
<keyword evidence="4" id="KW-1185">Reference proteome</keyword>
<dbReference type="Proteomes" id="UP001177769">
    <property type="component" value="Chromosome"/>
</dbReference>
<feature type="chain" id="PRO_5041672743" evidence="1">
    <location>
        <begin position="23"/>
        <end position="217"/>
    </location>
</feature>
<dbReference type="NCBIfam" id="TIGR02595">
    <property type="entry name" value="PEP_CTERM"/>
    <property type="match status" value="1"/>
</dbReference>
<reference evidence="3" key="1">
    <citation type="submission" date="2023-01" db="EMBL/GenBank/DDBJ databases">
        <title>Whole genome sequence of Paucibacter sp. S2-9 isolated from pond sediment.</title>
        <authorList>
            <person name="Jung J.Y."/>
        </authorList>
    </citation>
    <scope>NUCLEOTIDE SEQUENCE</scope>
    <source>
        <strain evidence="3">S2-9</strain>
    </source>
</reference>
<gene>
    <name evidence="3" type="ORF">PFX98_01160</name>
</gene>
<feature type="domain" description="Ice-binding protein C-terminal" evidence="2">
    <location>
        <begin position="190"/>
        <end position="214"/>
    </location>
</feature>
<evidence type="ECO:0000313" key="4">
    <source>
        <dbReference type="Proteomes" id="UP001177769"/>
    </source>
</evidence>
<accession>A0AA95NJV1</accession>
<evidence type="ECO:0000259" key="2">
    <source>
        <dbReference type="Pfam" id="PF07589"/>
    </source>
</evidence>
<evidence type="ECO:0000313" key="3">
    <source>
        <dbReference type="EMBL" id="WIT12241.1"/>
    </source>
</evidence>
<proteinExistence type="predicted"/>
<feature type="signal peptide" evidence="1">
    <location>
        <begin position="1"/>
        <end position="22"/>
    </location>
</feature>
<protein>
    <submittedName>
        <fullName evidence="3">PEP-CTERM sorting domain-containing protein</fullName>
    </submittedName>
</protein>